<proteinExistence type="predicted"/>
<accession>A0A1G2LGY8</accession>
<dbReference type="SUPFAM" id="SSF51445">
    <property type="entry name" value="(Trans)glycosidases"/>
    <property type="match status" value="1"/>
</dbReference>
<dbReference type="AlphaFoldDB" id="A0A1G2LGY8"/>
<dbReference type="InterPro" id="IPR017853">
    <property type="entry name" value="GH"/>
</dbReference>
<feature type="domain" description="DUF4015" evidence="1">
    <location>
        <begin position="65"/>
        <end position="406"/>
    </location>
</feature>
<sequence length="413" mass="45866">MRLVFLILGLITSVLLGYGIFELLRAPQDVKVGAAKEAVEQARPAGKSLEERIRDAERRSQNVKGVYMTAAVANDQGRAATYLRENILKLIDETELDGIVIDVKETDGSEITPHLKSFLERLHAKDIWTIARIATFRDNSQVTPHPEYYLKRSDGRIWRDRKGNAWLDPASAGGRGYMADFSKSVADLGFDELQYDYIRFPSDGDVSQIVYPSFQASTTPKYDVLRDFFAFLDHEIKSYKPEIILSADLFGLVATGEDLGIGQRLTDVGEHFDYISLMLYPSHFYSGFYVPADGVRNLPAISLPYDSKIKTEITSANPALVVLRSLYAASDILSGLNGVTATSTAAISNSQFPLQAKLRPWLQDFDLDADTRRGIQYDAAAVRAQIDAAEAAGASGWLLWSPTNTYTEQALDR</sequence>
<evidence type="ECO:0000313" key="3">
    <source>
        <dbReference type="Proteomes" id="UP000179052"/>
    </source>
</evidence>
<protein>
    <recommendedName>
        <fullName evidence="1">DUF4015 domain-containing protein</fullName>
    </recommendedName>
</protein>
<evidence type="ECO:0000313" key="2">
    <source>
        <dbReference type="EMBL" id="OHA10069.1"/>
    </source>
</evidence>
<name>A0A1G2LGY8_9BACT</name>
<evidence type="ECO:0000259" key="1">
    <source>
        <dbReference type="Pfam" id="PF13200"/>
    </source>
</evidence>
<dbReference type="EMBL" id="MHQV01000042">
    <property type="protein sequence ID" value="OHA10069.1"/>
    <property type="molecule type" value="Genomic_DNA"/>
</dbReference>
<comment type="caution">
    <text evidence="2">The sequence shown here is derived from an EMBL/GenBank/DDBJ whole genome shotgun (WGS) entry which is preliminary data.</text>
</comment>
<organism evidence="2 3">
    <name type="scientific">Candidatus Sungbacteria bacterium RIFCSPLOWO2_02_FULL_48_13b</name>
    <dbReference type="NCBI Taxonomy" id="1802283"/>
    <lineage>
        <taxon>Bacteria</taxon>
        <taxon>Candidatus Sungiibacteriota</taxon>
    </lineage>
</organism>
<dbReference type="InterPro" id="IPR025275">
    <property type="entry name" value="DUF4015"/>
</dbReference>
<dbReference type="STRING" id="1802283.A3H71_01460"/>
<reference evidence="2 3" key="1">
    <citation type="journal article" date="2016" name="Nat. Commun.">
        <title>Thousands of microbial genomes shed light on interconnected biogeochemical processes in an aquifer system.</title>
        <authorList>
            <person name="Anantharaman K."/>
            <person name="Brown C.T."/>
            <person name="Hug L.A."/>
            <person name="Sharon I."/>
            <person name="Castelle C.J."/>
            <person name="Probst A.J."/>
            <person name="Thomas B.C."/>
            <person name="Singh A."/>
            <person name="Wilkins M.J."/>
            <person name="Karaoz U."/>
            <person name="Brodie E.L."/>
            <person name="Williams K.H."/>
            <person name="Hubbard S.S."/>
            <person name="Banfield J.F."/>
        </authorList>
    </citation>
    <scope>NUCLEOTIDE SEQUENCE [LARGE SCALE GENOMIC DNA]</scope>
</reference>
<dbReference type="Proteomes" id="UP000179052">
    <property type="component" value="Unassembled WGS sequence"/>
</dbReference>
<dbReference type="Pfam" id="PF13200">
    <property type="entry name" value="DUF4015"/>
    <property type="match status" value="1"/>
</dbReference>
<gene>
    <name evidence="2" type="ORF">A3H71_01460</name>
</gene>
<dbReference type="Gene3D" id="3.20.20.80">
    <property type="entry name" value="Glycosidases"/>
    <property type="match status" value="1"/>
</dbReference>